<dbReference type="GeneID" id="92499007"/>
<evidence type="ECO:0000313" key="4">
    <source>
        <dbReference type="Proteomes" id="UP000024547"/>
    </source>
</evidence>
<dbReference type="AlphaFoldDB" id="A0A059E9Z4"/>
<dbReference type="OrthoDB" id="37622at2"/>
<accession>A0A059E9Z4</accession>
<dbReference type="EMBL" id="AWFH01000004">
    <property type="protein sequence ID" value="KCZ64395.1"/>
    <property type="molecule type" value="Genomic_DNA"/>
</dbReference>
<dbReference type="eggNOG" id="COG1324">
    <property type="taxonomic scope" value="Bacteria"/>
</dbReference>
<dbReference type="Pfam" id="PF03091">
    <property type="entry name" value="CutA1"/>
    <property type="match status" value="1"/>
</dbReference>
<dbReference type="Proteomes" id="UP000024547">
    <property type="component" value="Unassembled WGS sequence"/>
</dbReference>
<keyword evidence="4" id="KW-1185">Reference proteome</keyword>
<dbReference type="GO" id="GO:0005507">
    <property type="term" value="F:copper ion binding"/>
    <property type="evidence" value="ECO:0007669"/>
    <property type="project" value="TreeGrafter"/>
</dbReference>
<comment type="caution">
    <text evidence="3">The sequence shown here is derived from an EMBL/GenBank/DDBJ whole genome shotgun (WGS) entry which is preliminary data.</text>
</comment>
<sequence>MTDIILIRITCPSRHVAETIADGAIEHRLAACANLEGPVSSTYRWKNVVEQAFEFVLWLKAPQANWDRIEALVLTHHPYDVPAMVALPCIQANAPYEAWVHENTDT</sequence>
<dbReference type="GO" id="GO:0010038">
    <property type="term" value="P:response to metal ion"/>
    <property type="evidence" value="ECO:0007669"/>
    <property type="project" value="InterPro"/>
</dbReference>
<dbReference type="PANTHER" id="PTHR23419">
    <property type="entry name" value="DIVALENT CATION TOLERANCE CUTA-RELATED"/>
    <property type="match status" value="1"/>
</dbReference>
<dbReference type="STRING" id="1280948.HY36_13670"/>
<reference evidence="3 4" key="1">
    <citation type="journal article" date="2014" name="Antonie Van Leeuwenhoek">
        <title>Hyphomonas beringensis sp. nov. and Hyphomonas chukchiensis sp. nov., isolated from surface seawater of the Bering Sea and Chukchi Sea.</title>
        <authorList>
            <person name="Li C."/>
            <person name="Lai Q."/>
            <person name="Li G."/>
            <person name="Dong C."/>
            <person name="Wang J."/>
            <person name="Liao Y."/>
            <person name="Shao Z."/>
        </authorList>
    </citation>
    <scope>NUCLEOTIDE SEQUENCE [LARGE SCALE GENOMIC DNA]</scope>
    <source>
        <strain evidence="3 4">22II1-22F38</strain>
    </source>
</reference>
<organism evidence="3 4">
    <name type="scientific">Hyphomonas atlantica</name>
    <dbReference type="NCBI Taxonomy" id="1280948"/>
    <lineage>
        <taxon>Bacteria</taxon>
        <taxon>Pseudomonadati</taxon>
        <taxon>Pseudomonadota</taxon>
        <taxon>Alphaproteobacteria</taxon>
        <taxon>Hyphomonadales</taxon>
        <taxon>Hyphomonadaceae</taxon>
        <taxon>Hyphomonas</taxon>
    </lineage>
</organism>
<dbReference type="InterPro" id="IPR004323">
    <property type="entry name" value="Ion_tolerance_CutA"/>
</dbReference>
<dbReference type="Proteomes" id="UP000259173">
    <property type="component" value="Unassembled WGS sequence"/>
</dbReference>
<dbReference type="RefSeq" id="WP_035549244.1">
    <property type="nucleotide sequence ID" value="NZ_AWFH01000004.1"/>
</dbReference>
<protein>
    <submittedName>
        <fullName evidence="2">Divalent-cation tolerance protein CutA</fullName>
    </submittedName>
</protein>
<evidence type="ECO:0000313" key="2">
    <source>
        <dbReference type="EMBL" id="HAE94519.1"/>
    </source>
</evidence>
<name>A0A059E9Z4_9PROT</name>
<dbReference type="Gene3D" id="3.30.70.120">
    <property type="match status" value="1"/>
</dbReference>
<proteinExistence type="inferred from homology"/>
<gene>
    <name evidence="2" type="ORF">DCG65_08155</name>
    <name evidence="3" type="ORF">HY36_13670</name>
</gene>
<dbReference type="EMBL" id="DMBR01000248">
    <property type="protein sequence ID" value="HAE94519.1"/>
    <property type="molecule type" value="Genomic_DNA"/>
</dbReference>
<dbReference type="SUPFAM" id="SSF54913">
    <property type="entry name" value="GlnB-like"/>
    <property type="match status" value="1"/>
</dbReference>
<evidence type="ECO:0000313" key="3">
    <source>
        <dbReference type="EMBL" id="KCZ64395.1"/>
    </source>
</evidence>
<dbReference type="PATRIC" id="fig|1280948.3.peg.974"/>
<evidence type="ECO:0000313" key="5">
    <source>
        <dbReference type="Proteomes" id="UP000259173"/>
    </source>
</evidence>
<reference evidence="2 5" key="2">
    <citation type="journal article" date="2018" name="Nat. Biotechnol.">
        <title>A standardized bacterial taxonomy based on genome phylogeny substantially revises the tree of life.</title>
        <authorList>
            <person name="Parks D.H."/>
            <person name="Chuvochina M."/>
            <person name="Waite D.W."/>
            <person name="Rinke C."/>
            <person name="Skarshewski A."/>
            <person name="Chaumeil P.A."/>
            <person name="Hugenholtz P."/>
        </authorList>
    </citation>
    <scope>NUCLEOTIDE SEQUENCE [LARGE SCALE GENOMIC DNA]</scope>
    <source>
        <strain evidence="2">UBA8557</strain>
    </source>
</reference>
<dbReference type="InterPro" id="IPR015867">
    <property type="entry name" value="N-reg_PII/ATP_PRibTrfase_C"/>
</dbReference>
<comment type="similarity">
    <text evidence="1">Belongs to the CutA family.</text>
</comment>
<dbReference type="PANTHER" id="PTHR23419:SF8">
    <property type="entry name" value="FI09726P"/>
    <property type="match status" value="1"/>
</dbReference>
<evidence type="ECO:0000256" key="1">
    <source>
        <dbReference type="ARBA" id="ARBA00010169"/>
    </source>
</evidence>
<dbReference type="InterPro" id="IPR011322">
    <property type="entry name" value="N-reg_PII-like_a/b"/>
</dbReference>